<protein>
    <submittedName>
        <fullName evidence="4">Interferon gamma receptor 2</fullName>
    </submittedName>
</protein>
<dbReference type="GO" id="GO:0004896">
    <property type="term" value="F:cytokine receptor activity"/>
    <property type="evidence" value="ECO:0007669"/>
    <property type="project" value="TreeGrafter"/>
</dbReference>
<evidence type="ECO:0000256" key="1">
    <source>
        <dbReference type="SAM" id="Phobius"/>
    </source>
</evidence>
<keyword evidence="3" id="KW-1185">Reference proteome</keyword>
<feature type="domain" description="Fibronectin type-III" evidence="2">
    <location>
        <begin position="174"/>
        <end position="272"/>
    </location>
</feature>
<keyword evidence="1" id="KW-1133">Transmembrane helix</keyword>
<dbReference type="RefSeq" id="XP_019482492.1">
    <property type="nucleotide sequence ID" value="XM_019626947.1"/>
</dbReference>
<dbReference type="CDD" id="cd00063">
    <property type="entry name" value="FN3"/>
    <property type="match status" value="1"/>
</dbReference>
<keyword evidence="1" id="KW-0472">Membrane</keyword>
<keyword evidence="4" id="KW-0675">Receptor</keyword>
<proteinExistence type="predicted"/>
<dbReference type="AlphaFoldDB" id="A0A8B7Q3R2"/>
<dbReference type="CTD" id="3460"/>
<accession>A0A8B7Q3R2</accession>
<evidence type="ECO:0000259" key="2">
    <source>
        <dbReference type="PROSITE" id="PS50853"/>
    </source>
</evidence>
<dbReference type="PANTHER" id="PTHR20859:SF46">
    <property type="entry name" value="INTERFERON GAMMA RECEPTOR 2"/>
    <property type="match status" value="1"/>
</dbReference>
<sequence length="360" mass="41161">NVGISRFPLHCLSPLPPKAPLLPLPRPFLPRPFKPVFQKELKAACVLQRLFRKPKFKLHDSVSQLPAPQNVKIHLYNTKQVLSWDAVSLGNDTRPVVYQVQFKHSRNEWLNVIKDVNCSRITLTVCNFTPTSHLKGFPLYFNVSLRVRAELEDRVSDWVTVPWFQHYLNATIGPPENIQVTPGDRSLIIRLSPPFEVNAPKATFSYYVHYWEREGIKQVKGPFKRNTIVLKDLKPLREYCLQVKAELSGTELNLSRLGRLSNETCHETTVDASPKPEQIILIAVGTFLLLSVLAGGCLFLVLKYRSLIKYWFQSPPNIPLQIEEYLKDPAQPILEALDKDSSPKDDAWDCVSIISFPEKE</sequence>
<dbReference type="PROSITE" id="PS50853">
    <property type="entry name" value="FN3"/>
    <property type="match status" value="1"/>
</dbReference>
<dbReference type="InterPro" id="IPR003961">
    <property type="entry name" value="FN3_dom"/>
</dbReference>
<dbReference type="SMART" id="SM00060">
    <property type="entry name" value="FN3"/>
    <property type="match status" value="2"/>
</dbReference>
<dbReference type="OrthoDB" id="9932619at2759"/>
<dbReference type="FunFam" id="2.60.40.10:FF:000957">
    <property type="entry name" value="Interferon gamma receptor 2"/>
    <property type="match status" value="1"/>
</dbReference>
<gene>
    <name evidence="4" type="primary">IFNGR2</name>
</gene>
<reference evidence="4" key="1">
    <citation type="submission" date="2025-08" db="UniProtKB">
        <authorList>
            <consortium name="RefSeq"/>
        </authorList>
    </citation>
    <scope>IDENTIFICATION</scope>
    <source>
        <tissue evidence="4">Muscle</tissue>
    </source>
</reference>
<dbReference type="PANTHER" id="PTHR20859">
    <property type="entry name" value="INTERFERON/INTERLEUKIN RECEPTOR"/>
    <property type="match status" value="1"/>
</dbReference>
<feature type="transmembrane region" description="Helical" evidence="1">
    <location>
        <begin position="279"/>
        <end position="302"/>
    </location>
</feature>
<dbReference type="InterPro" id="IPR013783">
    <property type="entry name" value="Ig-like_fold"/>
</dbReference>
<dbReference type="SUPFAM" id="SSF49265">
    <property type="entry name" value="Fibronectin type III"/>
    <property type="match status" value="2"/>
</dbReference>
<dbReference type="Pfam" id="PF09294">
    <property type="entry name" value="Interfer-bind"/>
    <property type="match status" value="1"/>
</dbReference>
<dbReference type="KEGG" id="hai:109373230"/>
<dbReference type="Gene3D" id="2.60.40.10">
    <property type="entry name" value="Immunoglobulins"/>
    <property type="match status" value="2"/>
</dbReference>
<dbReference type="Proteomes" id="UP000694851">
    <property type="component" value="Unplaced"/>
</dbReference>
<dbReference type="InterPro" id="IPR015373">
    <property type="entry name" value="Interferon/interleukin_rcp_dom"/>
</dbReference>
<dbReference type="Pfam" id="PF01108">
    <property type="entry name" value="Tissue_fac"/>
    <property type="match status" value="1"/>
</dbReference>
<dbReference type="InterPro" id="IPR036116">
    <property type="entry name" value="FN3_sf"/>
</dbReference>
<evidence type="ECO:0000313" key="3">
    <source>
        <dbReference type="Proteomes" id="UP000694851"/>
    </source>
</evidence>
<organism evidence="3 4">
    <name type="scientific">Hipposideros armiger</name>
    <name type="common">Great Himalayan leaf-nosed bat</name>
    <dbReference type="NCBI Taxonomy" id="186990"/>
    <lineage>
        <taxon>Eukaryota</taxon>
        <taxon>Metazoa</taxon>
        <taxon>Chordata</taxon>
        <taxon>Craniata</taxon>
        <taxon>Vertebrata</taxon>
        <taxon>Euteleostomi</taxon>
        <taxon>Mammalia</taxon>
        <taxon>Eutheria</taxon>
        <taxon>Laurasiatheria</taxon>
        <taxon>Chiroptera</taxon>
        <taxon>Yinpterochiroptera</taxon>
        <taxon>Rhinolophoidea</taxon>
        <taxon>Hipposideridae</taxon>
        <taxon>Hipposideros</taxon>
    </lineage>
</organism>
<keyword evidence="1" id="KW-0812">Transmembrane</keyword>
<feature type="non-terminal residue" evidence="4">
    <location>
        <position position="1"/>
    </location>
</feature>
<evidence type="ECO:0000313" key="4">
    <source>
        <dbReference type="RefSeq" id="XP_019482492.1"/>
    </source>
</evidence>
<dbReference type="InterPro" id="IPR050650">
    <property type="entry name" value="Type-II_Cytokine-TF_Rcpt"/>
</dbReference>
<name>A0A8B7Q3R2_HIPAR</name>
<dbReference type="GO" id="GO:0005886">
    <property type="term" value="C:plasma membrane"/>
    <property type="evidence" value="ECO:0007669"/>
    <property type="project" value="TreeGrafter"/>
</dbReference>
<dbReference type="GeneID" id="109373230"/>